<comment type="caution">
    <text evidence="5">The sequence shown here is derived from an EMBL/GenBank/DDBJ whole genome shotgun (WGS) entry which is preliminary data.</text>
</comment>
<dbReference type="Gene3D" id="3.40.50.300">
    <property type="entry name" value="P-loop containing nucleotide triphosphate hydrolases"/>
    <property type="match status" value="1"/>
</dbReference>
<sequence length="740" mass="83554">MNKKYYSQQQLSEVNGNNNQYRPNIPMIYTVQPEADHEGGLNLGKLLSVIHRRIIVIIIGTATFTSAALGWALISPPTYVGKFEILTEPITAEDKVTLDDRAKESANSHTIDETKLKILASPKLMSPIIQQVKQYYPDSKEPQLNIKLVPNTQILEVSYQDTNPEKVLFVLNKISEAYLNYSIEERQIETKLGIKFVEEQLPQLLKRVEILQSELQRFRQKYGIINAEMQSEQLASQYSQIVRNRLDTEAQLAKAQTSYNSLQKQLRLEAEEAEVVLALSESPSYQKLLNQLQDVESQIAVKSAQYQEDNPSIKNLLIQRKNLQDLVVKEKRRIMGSKFSNTTMNFLDSVTPNSDRLRAIQKFLDVDKEIQVLKTQLQSLNQSESALKQQVKQFPSLTRQKDDLERKLKIAVDNLNHFLAERERLRIYSAQKQAPWQILTPPNQPENLAPSPTLNLILGTALGLLLSTGFALLIDKFNNVFYNLEEVKEKTKLPILGVIPHIRLGKDGKLRKKQDISNVCESFRSIYTNIFLLNNENSIRSLAIISAAPGDGKSIIALYLAQTAAAMGKRVLLVDANLRKPTIHTMLGLPNTKGLSNLISEELNFENVIYKVNSHIVDQKYGLETTISKDVGELHPQHNLFVLTAGQISSNPTILLSSPQMAELAAKFRESFDLVIYDTSNLLRFTDTSLLIKHTDTSILSMGIGKTNRFLVSKILEQLNISSRSILGVIAIDIQGTLRK</sequence>
<dbReference type="InterPro" id="IPR050445">
    <property type="entry name" value="Bact_polysacc_biosynth/exp"/>
</dbReference>
<evidence type="ECO:0000256" key="3">
    <source>
        <dbReference type="SAM" id="Coils"/>
    </source>
</evidence>
<name>A0ABT4ZWC2_9CYAN</name>
<evidence type="ECO:0000313" key="6">
    <source>
        <dbReference type="Proteomes" id="UP001211711"/>
    </source>
</evidence>
<dbReference type="InterPro" id="IPR005702">
    <property type="entry name" value="Wzc-like_C"/>
</dbReference>
<feature type="coiled-coil region" evidence="3">
    <location>
        <begin position="370"/>
        <end position="421"/>
    </location>
</feature>
<organism evidence="5 6">
    <name type="scientific">Sphaerospermopsis kisseleviana CS-549</name>
    <dbReference type="NCBI Taxonomy" id="3021783"/>
    <lineage>
        <taxon>Bacteria</taxon>
        <taxon>Bacillati</taxon>
        <taxon>Cyanobacteriota</taxon>
        <taxon>Cyanophyceae</taxon>
        <taxon>Nostocales</taxon>
        <taxon>Aphanizomenonaceae</taxon>
        <taxon>Sphaerospermopsis</taxon>
        <taxon>Sphaerospermopsis kisseleviana</taxon>
    </lineage>
</organism>
<feature type="transmembrane region" description="Helical" evidence="4">
    <location>
        <begin position="54"/>
        <end position="74"/>
    </location>
</feature>
<dbReference type="PANTHER" id="PTHR32309">
    <property type="entry name" value="TYROSINE-PROTEIN KINASE"/>
    <property type="match status" value="1"/>
</dbReference>
<evidence type="ECO:0000313" key="5">
    <source>
        <dbReference type="EMBL" id="MDB9443713.1"/>
    </source>
</evidence>
<dbReference type="CDD" id="cd05387">
    <property type="entry name" value="BY-kinase"/>
    <property type="match status" value="1"/>
</dbReference>
<reference evidence="5 6" key="1">
    <citation type="submission" date="2023-01" db="EMBL/GenBank/DDBJ databases">
        <title>Genomes from the Australian National Cyanobacteria Reference Collection.</title>
        <authorList>
            <person name="Willis A."/>
            <person name="Lee E.M.F."/>
        </authorList>
    </citation>
    <scope>NUCLEOTIDE SEQUENCE [LARGE SCALE GENOMIC DNA]</scope>
    <source>
        <strain evidence="5 6">CS-549</strain>
    </source>
</reference>
<evidence type="ECO:0000256" key="4">
    <source>
        <dbReference type="SAM" id="Phobius"/>
    </source>
</evidence>
<keyword evidence="3" id="KW-0175">Coiled coil</keyword>
<feature type="coiled-coil region" evidence="3">
    <location>
        <begin position="194"/>
        <end position="221"/>
    </location>
</feature>
<keyword evidence="4" id="KW-0472">Membrane</keyword>
<dbReference type="RefSeq" id="WP_096572332.1">
    <property type="nucleotide sequence ID" value="NZ_JAQMTI010000259.1"/>
</dbReference>
<dbReference type="EMBL" id="JAQMTI010000259">
    <property type="protein sequence ID" value="MDB9443713.1"/>
    <property type="molecule type" value="Genomic_DNA"/>
</dbReference>
<protein>
    <submittedName>
        <fullName evidence="5">Polysaccharide biosynthesis tyrosine autokinase</fullName>
    </submittedName>
</protein>
<keyword evidence="4" id="KW-1133">Transmembrane helix</keyword>
<keyword evidence="4" id="KW-0812">Transmembrane</keyword>
<feature type="coiled-coil region" evidence="3">
    <location>
        <begin position="245"/>
        <end position="333"/>
    </location>
</feature>
<evidence type="ECO:0000256" key="2">
    <source>
        <dbReference type="ARBA" id="ARBA00022840"/>
    </source>
</evidence>
<gene>
    <name evidence="5" type="ORF">PN497_20505</name>
</gene>
<proteinExistence type="predicted"/>
<keyword evidence="1" id="KW-0547">Nucleotide-binding</keyword>
<dbReference type="SUPFAM" id="SSF52540">
    <property type="entry name" value="P-loop containing nucleoside triphosphate hydrolases"/>
    <property type="match status" value="1"/>
</dbReference>
<dbReference type="InterPro" id="IPR027417">
    <property type="entry name" value="P-loop_NTPase"/>
</dbReference>
<keyword evidence="6" id="KW-1185">Reference proteome</keyword>
<evidence type="ECO:0000256" key="1">
    <source>
        <dbReference type="ARBA" id="ARBA00022741"/>
    </source>
</evidence>
<accession>A0ABT4ZWC2</accession>
<dbReference type="PANTHER" id="PTHR32309:SF13">
    <property type="entry name" value="FERRIC ENTEROBACTIN TRANSPORT PROTEIN FEPE"/>
    <property type="match status" value="1"/>
</dbReference>
<dbReference type="Proteomes" id="UP001211711">
    <property type="component" value="Unassembled WGS sequence"/>
</dbReference>
<keyword evidence="2" id="KW-0067">ATP-binding</keyword>